<dbReference type="Ensembl" id="ENSCVAT00000015684.1">
    <property type="protein sequence ID" value="ENSCVAP00000000068.1"/>
    <property type="gene ID" value="ENSCVAG00000023394.1"/>
</dbReference>
<organism evidence="1 2">
    <name type="scientific">Cyprinodon variegatus</name>
    <name type="common">Sheepshead minnow</name>
    <dbReference type="NCBI Taxonomy" id="28743"/>
    <lineage>
        <taxon>Eukaryota</taxon>
        <taxon>Metazoa</taxon>
        <taxon>Chordata</taxon>
        <taxon>Craniata</taxon>
        <taxon>Vertebrata</taxon>
        <taxon>Euteleostomi</taxon>
        <taxon>Actinopterygii</taxon>
        <taxon>Neopterygii</taxon>
        <taxon>Teleostei</taxon>
        <taxon>Neoteleostei</taxon>
        <taxon>Acanthomorphata</taxon>
        <taxon>Ovalentaria</taxon>
        <taxon>Atherinomorphae</taxon>
        <taxon>Cyprinodontiformes</taxon>
        <taxon>Cyprinodontidae</taxon>
        <taxon>Cyprinodon</taxon>
    </lineage>
</organism>
<dbReference type="Proteomes" id="UP000265020">
    <property type="component" value="Unassembled WGS sequence"/>
</dbReference>
<proteinExistence type="predicted"/>
<dbReference type="SUPFAM" id="SSF47113">
    <property type="entry name" value="Histone-fold"/>
    <property type="match status" value="1"/>
</dbReference>
<name>A0A3Q2C688_CYPVA</name>
<reference evidence="1" key="1">
    <citation type="submission" date="2025-08" db="UniProtKB">
        <authorList>
            <consortium name="Ensembl"/>
        </authorList>
    </citation>
    <scope>IDENTIFICATION</scope>
</reference>
<dbReference type="Gene3D" id="1.10.20.10">
    <property type="entry name" value="Histone, subunit A"/>
    <property type="match status" value="1"/>
</dbReference>
<evidence type="ECO:0000313" key="2">
    <source>
        <dbReference type="Proteomes" id="UP000265020"/>
    </source>
</evidence>
<dbReference type="GO" id="GO:0046982">
    <property type="term" value="F:protein heterodimerization activity"/>
    <property type="evidence" value="ECO:0007669"/>
    <property type="project" value="InterPro"/>
</dbReference>
<dbReference type="InterPro" id="IPR009072">
    <property type="entry name" value="Histone-fold"/>
</dbReference>
<dbReference type="AlphaFoldDB" id="A0A3Q2C688"/>
<accession>A0A3Q2C688</accession>
<protein>
    <submittedName>
        <fullName evidence="1">Uncharacterized protein</fullName>
    </submittedName>
</protein>
<evidence type="ECO:0000313" key="1">
    <source>
        <dbReference type="Ensembl" id="ENSCVAP00000000068.1"/>
    </source>
</evidence>
<keyword evidence="2" id="KW-1185">Reference proteome</keyword>
<sequence length="78" mass="8610">MSSRMNFINDIFERIASDASHHAHYNKPLQASCCPGSWPSTPCLRLSSNTPAPFKPSECCKFLPVKFSSPLSLQAILV</sequence>
<reference evidence="1" key="2">
    <citation type="submission" date="2025-09" db="UniProtKB">
        <authorList>
            <consortium name="Ensembl"/>
        </authorList>
    </citation>
    <scope>IDENTIFICATION</scope>
</reference>